<dbReference type="InterPro" id="IPR019887">
    <property type="entry name" value="Tscrpt_reg_AsnC/Lrp_C"/>
</dbReference>
<gene>
    <name evidence="6" type="ORF">GUY60_19880</name>
</gene>
<dbReference type="InterPro" id="IPR036388">
    <property type="entry name" value="WH-like_DNA-bd_sf"/>
</dbReference>
<dbReference type="GO" id="GO:0005829">
    <property type="term" value="C:cytosol"/>
    <property type="evidence" value="ECO:0007669"/>
    <property type="project" value="TreeGrafter"/>
</dbReference>
<dbReference type="RefSeq" id="WP_161699718.1">
    <property type="nucleotide sequence ID" value="NZ_JAAAHS010000154.1"/>
</dbReference>
<organism evidence="6 7">
    <name type="scientific">Streptomyces boluensis</name>
    <dbReference type="NCBI Taxonomy" id="1775135"/>
    <lineage>
        <taxon>Bacteria</taxon>
        <taxon>Bacillati</taxon>
        <taxon>Actinomycetota</taxon>
        <taxon>Actinomycetes</taxon>
        <taxon>Kitasatosporales</taxon>
        <taxon>Streptomycetaceae</taxon>
        <taxon>Streptomyces</taxon>
    </lineage>
</organism>
<keyword evidence="3" id="KW-0804">Transcription</keyword>
<sequence>MQDHVTLDELDLQLVNALQIQPRAPWALVGKVLGLDPVTAARRWARLTRAGAAWVSCYPPETERQSTAFIEIVCEPGHSLAVARELAQDPQAMTVDVTAGDRDVFVTLHTPDEEVLADYLLERLGGVRHLHRVRSHLQVKNYIEASRWRLRTLDRAQISLMTPEPAEHTPTLRPLTDEDWAIAVTLAADGRASLDALAAAASVSVSTARRRLNRMLADQQVRMRCELARPLTGWPVYAWFFARVAPEHMDAAGHALARLPEVRAVMGTAGPYNLIVAVWLRSLPDVQQLEIRISRTLPSVDIVDRSVTIRPLKLVGRLLDKRGYAAGTVPLDTRRLSGAGNSPSSTPD</sequence>
<keyword evidence="7" id="KW-1185">Reference proteome</keyword>
<feature type="domain" description="Transcription regulator AsnC/Lrp ligand binding" evidence="4">
    <location>
        <begin position="70"/>
        <end position="138"/>
    </location>
</feature>
<keyword evidence="1" id="KW-0805">Transcription regulation</keyword>
<dbReference type="PANTHER" id="PTHR30154">
    <property type="entry name" value="LEUCINE-RESPONSIVE REGULATORY PROTEIN"/>
    <property type="match status" value="1"/>
</dbReference>
<comment type="caution">
    <text evidence="6">The sequence shown here is derived from an EMBL/GenBank/DDBJ whole genome shotgun (WGS) entry which is preliminary data.</text>
</comment>
<evidence type="ECO:0000259" key="4">
    <source>
        <dbReference type="Pfam" id="PF01037"/>
    </source>
</evidence>
<evidence type="ECO:0000313" key="6">
    <source>
        <dbReference type="EMBL" id="NBE53639.1"/>
    </source>
</evidence>
<dbReference type="InterPro" id="IPR011008">
    <property type="entry name" value="Dimeric_a/b-barrel"/>
</dbReference>
<evidence type="ECO:0000259" key="5">
    <source>
        <dbReference type="Pfam" id="PF13404"/>
    </source>
</evidence>
<dbReference type="Gene3D" id="3.30.70.920">
    <property type="match status" value="2"/>
</dbReference>
<dbReference type="SUPFAM" id="SSF54909">
    <property type="entry name" value="Dimeric alpha+beta barrel"/>
    <property type="match status" value="2"/>
</dbReference>
<feature type="domain" description="Transcription regulator AsnC/Lrp ligand binding" evidence="4">
    <location>
        <begin position="243"/>
        <end position="308"/>
    </location>
</feature>
<dbReference type="InterPro" id="IPR019888">
    <property type="entry name" value="Tscrpt_reg_AsnC-like"/>
</dbReference>
<evidence type="ECO:0000313" key="7">
    <source>
        <dbReference type="Proteomes" id="UP000598297"/>
    </source>
</evidence>
<dbReference type="Gene3D" id="1.10.10.10">
    <property type="entry name" value="Winged helix-like DNA-binding domain superfamily/Winged helix DNA-binding domain"/>
    <property type="match status" value="2"/>
</dbReference>
<dbReference type="GO" id="GO:0043200">
    <property type="term" value="P:response to amino acid"/>
    <property type="evidence" value="ECO:0007669"/>
    <property type="project" value="TreeGrafter"/>
</dbReference>
<evidence type="ECO:0000256" key="2">
    <source>
        <dbReference type="ARBA" id="ARBA00023125"/>
    </source>
</evidence>
<evidence type="ECO:0000256" key="1">
    <source>
        <dbReference type="ARBA" id="ARBA00023015"/>
    </source>
</evidence>
<evidence type="ECO:0000256" key="3">
    <source>
        <dbReference type="ARBA" id="ARBA00023163"/>
    </source>
</evidence>
<keyword evidence="2" id="KW-0238">DNA-binding</keyword>
<name>A0A964UQM8_9ACTN</name>
<protein>
    <submittedName>
        <fullName evidence="6">AsnC family transcriptional regulator</fullName>
    </submittedName>
</protein>
<feature type="domain" description="HTH asnC-type" evidence="5">
    <location>
        <begin position="7"/>
        <end position="47"/>
    </location>
</feature>
<proteinExistence type="predicted"/>
<dbReference type="SMART" id="SM00344">
    <property type="entry name" value="HTH_ASNC"/>
    <property type="match status" value="2"/>
</dbReference>
<reference evidence="6" key="1">
    <citation type="submission" date="2020-01" db="EMBL/GenBank/DDBJ databases">
        <title>Whole-genome analyses of novel actinobacteria.</title>
        <authorList>
            <person name="Sahin N."/>
        </authorList>
    </citation>
    <scope>NUCLEOTIDE SEQUENCE</scope>
    <source>
        <strain evidence="6">YC537</strain>
    </source>
</reference>
<accession>A0A964UQM8</accession>
<dbReference type="EMBL" id="JAAAHS010000154">
    <property type="protein sequence ID" value="NBE53639.1"/>
    <property type="molecule type" value="Genomic_DNA"/>
</dbReference>
<dbReference type="InterPro" id="IPR000485">
    <property type="entry name" value="AsnC-type_HTH_dom"/>
</dbReference>
<dbReference type="Pfam" id="PF13404">
    <property type="entry name" value="HTH_AsnC-type"/>
    <property type="match status" value="1"/>
</dbReference>
<dbReference type="Pfam" id="PF01037">
    <property type="entry name" value="AsnC_trans_reg"/>
    <property type="match status" value="2"/>
</dbReference>
<dbReference type="Proteomes" id="UP000598297">
    <property type="component" value="Unassembled WGS sequence"/>
</dbReference>
<dbReference type="OrthoDB" id="4050641at2"/>
<dbReference type="PANTHER" id="PTHR30154:SF34">
    <property type="entry name" value="TRANSCRIPTIONAL REGULATOR AZLB"/>
    <property type="match status" value="1"/>
</dbReference>
<dbReference type="AlphaFoldDB" id="A0A964UQM8"/>
<dbReference type="GO" id="GO:0043565">
    <property type="term" value="F:sequence-specific DNA binding"/>
    <property type="evidence" value="ECO:0007669"/>
    <property type="project" value="InterPro"/>
</dbReference>